<proteinExistence type="inferred from homology"/>
<dbReference type="InterPro" id="IPR036591">
    <property type="entry name" value="YggU-like_sf"/>
</dbReference>
<accession>A0A1F6DYQ0</accession>
<reference evidence="2 3" key="1">
    <citation type="journal article" date="2016" name="Nat. Commun.">
        <title>Thousands of microbial genomes shed light on interconnected biogeochemical processes in an aquifer system.</title>
        <authorList>
            <person name="Anantharaman K."/>
            <person name="Brown C.T."/>
            <person name="Hug L.A."/>
            <person name="Sharon I."/>
            <person name="Castelle C.J."/>
            <person name="Probst A.J."/>
            <person name="Thomas B.C."/>
            <person name="Singh A."/>
            <person name="Wilkins M.J."/>
            <person name="Karaoz U."/>
            <person name="Brodie E.L."/>
            <person name="Williams K.H."/>
            <person name="Hubbard S.S."/>
            <person name="Banfield J.F."/>
        </authorList>
    </citation>
    <scope>NUCLEOTIDE SEQUENCE [LARGE SCALE GENOMIC DNA]</scope>
</reference>
<dbReference type="SMART" id="SM01152">
    <property type="entry name" value="DUF167"/>
    <property type="match status" value="1"/>
</dbReference>
<dbReference type="InterPro" id="IPR003746">
    <property type="entry name" value="DUF167"/>
</dbReference>
<evidence type="ECO:0000313" key="3">
    <source>
        <dbReference type="Proteomes" id="UP000177652"/>
    </source>
</evidence>
<evidence type="ECO:0000256" key="1">
    <source>
        <dbReference type="ARBA" id="ARBA00010364"/>
    </source>
</evidence>
<comment type="caution">
    <text evidence="2">The sequence shown here is derived from an EMBL/GenBank/DDBJ whole genome shotgun (WGS) entry which is preliminary data.</text>
</comment>
<dbReference type="EMBL" id="MFLK01000007">
    <property type="protein sequence ID" value="OGG66420.1"/>
    <property type="molecule type" value="Genomic_DNA"/>
</dbReference>
<dbReference type="AlphaFoldDB" id="A0A1F6DYQ0"/>
<dbReference type="SUPFAM" id="SSF69786">
    <property type="entry name" value="YggU-like"/>
    <property type="match status" value="1"/>
</dbReference>
<name>A0A1F6DYQ0_9BACT</name>
<dbReference type="Gene3D" id="3.30.1200.10">
    <property type="entry name" value="YggU-like"/>
    <property type="match status" value="1"/>
</dbReference>
<dbReference type="Proteomes" id="UP000177652">
    <property type="component" value="Unassembled WGS sequence"/>
</dbReference>
<protein>
    <submittedName>
        <fullName evidence="2">Uncharacterized protein</fullName>
    </submittedName>
</protein>
<dbReference type="STRING" id="1798497.A3D71_02520"/>
<sequence>MTDAKLVRVKVWPDAGEEYLEEAKKGGLEIFVREPPLDNRANKRVCALVARHYKVSVKDVRIVSGHRTRGKILSVRQ</sequence>
<evidence type="ECO:0000313" key="2">
    <source>
        <dbReference type="EMBL" id="OGG66420.1"/>
    </source>
</evidence>
<comment type="similarity">
    <text evidence="1">Belongs to the UPF0235 family.</text>
</comment>
<dbReference type="Pfam" id="PF02594">
    <property type="entry name" value="DUF167"/>
    <property type="match status" value="1"/>
</dbReference>
<gene>
    <name evidence="2" type="ORF">A3D71_02520</name>
</gene>
<organism evidence="2 3">
    <name type="scientific">Candidatus Kaiserbacteria bacterium RIFCSPHIGHO2_02_FULL_55_20</name>
    <dbReference type="NCBI Taxonomy" id="1798497"/>
    <lineage>
        <taxon>Bacteria</taxon>
        <taxon>Candidatus Kaiseribacteriota</taxon>
    </lineage>
</organism>
<dbReference type="NCBIfam" id="TIGR00251">
    <property type="entry name" value="DUF167 family protein"/>
    <property type="match status" value="1"/>
</dbReference>